<accession>A0AAD2ED47</accession>
<evidence type="ECO:0000313" key="3">
    <source>
        <dbReference type="EMBL" id="CAI9786174.1"/>
    </source>
</evidence>
<evidence type="ECO:0000313" key="4">
    <source>
        <dbReference type="Proteomes" id="UP000834106"/>
    </source>
</evidence>
<gene>
    <name evidence="3" type="ORF">FPE_LOCUS33604</name>
</gene>
<protein>
    <recommendedName>
        <fullName evidence="5">CCHC-type domain-containing protein</fullName>
    </recommendedName>
</protein>
<evidence type="ECO:0000256" key="2">
    <source>
        <dbReference type="SAM" id="MobiDB-lite"/>
    </source>
</evidence>
<sequence>MNETLETRAKNLTSELEKSSRRVSELTIEKETLDIQVKNLLCDLEYSKSQLLAFSSGSEKLDNILGMGKPAKNKGGLGFKENDASTSNTMLIPATDSPKHVPNPDFKDKRFVRQSRTRRPRNRNHRPHNIGPRFIPTYFQCGELGHIKPKCYHFLNKNRNRDLNRNKYQDYVGQINFLTNQVSKLATLMIQTTGNIPVTRQVRVKKSDLKKL</sequence>
<name>A0AAD2ED47_9LAMI</name>
<keyword evidence="4" id="KW-1185">Reference proteome</keyword>
<dbReference type="AlphaFoldDB" id="A0AAD2ED47"/>
<evidence type="ECO:0000256" key="1">
    <source>
        <dbReference type="SAM" id="Coils"/>
    </source>
</evidence>
<proteinExistence type="predicted"/>
<reference evidence="3" key="1">
    <citation type="submission" date="2023-05" db="EMBL/GenBank/DDBJ databases">
        <authorList>
            <person name="Huff M."/>
        </authorList>
    </citation>
    <scope>NUCLEOTIDE SEQUENCE</scope>
</reference>
<organism evidence="3 4">
    <name type="scientific">Fraxinus pennsylvanica</name>
    <dbReference type="NCBI Taxonomy" id="56036"/>
    <lineage>
        <taxon>Eukaryota</taxon>
        <taxon>Viridiplantae</taxon>
        <taxon>Streptophyta</taxon>
        <taxon>Embryophyta</taxon>
        <taxon>Tracheophyta</taxon>
        <taxon>Spermatophyta</taxon>
        <taxon>Magnoliopsida</taxon>
        <taxon>eudicotyledons</taxon>
        <taxon>Gunneridae</taxon>
        <taxon>Pentapetalae</taxon>
        <taxon>asterids</taxon>
        <taxon>lamiids</taxon>
        <taxon>Lamiales</taxon>
        <taxon>Oleaceae</taxon>
        <taxon>Oleeae</taxon>
        <taxon>Fraxinus</taxon>
    </lineage>
</organism>
<dbReference type="EMBL" id="OU503057">
    <property type="protein sequence ID" value="CAI9786174.1"/>
    <property type="molecule type" value="Genomic_DNA"/>
</dbReference>
<keyword evidence="1" id="KW-0175">Coiled coil</keyword>
<feature type="coiled-coil region" evidence="1">
    <location>
        <begin position="2"/>
        <end position="36"/>
    </location>
</feature>
<dbReference type="Proteomes" id="UP000834106">
    <property type="component" value="Chromosome 22"/>
</dbReference>
<feature type="region of interest" description="Disordered" evidence="2">
    <location>
        <begin position="70"/>
        <end position="131"/>
    </location>
</feature>
<evidence type="ECO:0008006" key="5">
    <source>
        <dbReference type="Google" id="ProtNLM"/>
    </source>
</evidence>
<feature type="compositionally biased region" description="Basic residues" evidence="2">
    <location>
        <begin position="112"/>
        <end position="128"/>
    </location>
</feature>